<proteinExistence type="inferred from homology"/>
<comment type="caution">
    <text evidence="12">The sequence shown here is derived from an EMBL/GenBank/DDBJ whole genome shotgun (WGS) entry which is preliminary data.</text>
</comment>
<protein>
    <submittedName>
        <fullName evidence="12">Iron complex outermembrane receptor protein</fullName>
    </submittedName>
</protein>
<dbReference type="PROSITE" id="PS52016">
    <property type="entry name" value="TONB_DEPENDENT_REC_3"/>
    <property type="match status" value="1"/>
</dbReference>
<dbReference type="InterPro" id="IPR037066">
    <property type="entry name" value="Plug_dom_sf"/>
</dbReference>
<dbReference type="EMBL" id="JACIJC010000005">
    <property type="protein sequence ID" value="MBB5687406.1"/>
    <property type="molecule type" value="Genomic_DNA"/>
</dbReference>
<dbReference type="GO" id="GO:0044718">
    <property type="term" value="P:siderophore transmembrane transport"/>
    <property type="evidence" value="ECO:0007669"/>
    <property type="project" value="TreeGrafter"/>
</dbReference>
<dbReference type="InterPro" id="IPR000531">
    <property type="entry name" value="Beta-barrel_TonB"/>
</dbReference>
<evidence type="ECO:0000256" key="3">
    <source>
        <dbReference type="ARBA" id="ARBA00022452"/>
    </source>
</evidence>
<dbReference type="Gene3D" id="2.170.130.10">
    <property type="entry name" value="TonB-dependent receptor, plug domain"/>
    <property type="match status" value="1"/>
</dbReference>
<keyword evidence="7 8" id="KW-0998">Cell outer membrane</keyword>
<feature type="domain" description="TonB-dependent receptor-like beta-barrel" evidence="10">
    <location>
        <begin position="270"/>
        <end position="659"/>
    </location>
</feature>
<reference evidence="12 13" key="1">
    <citation type="submission" date="2020-08" db="EMBL/GenBank/DDBJ databases">
        <title>Genomic Encyclopedia of Type Strains, Phase IV (KMG-IV): sequencing the most valuable type-strain genomes for metagenomic binning, comparative biology and taxonomic classification.</title>
        <authorList>
            <person name="Goeker M."/>
        </authorList>
    </citation>
    <scope>NUCLEOTIDE SEQUENCE [LARGE SCALE GENOMIC DNA]</scope>
    <source>
        <strain evidence="12 13">DSM 25079</strain>
    </source>
</reference>
<dbReference type="AlphaFoldDB" id="A0A7W9AKZ4"/>
<evidence type="ECO:0000259" key="11">
    <source>
        <dbReference type="Pfam" id="PF07715"/>
    </source>
</evidence>
<evidence type="ECO:0000256" key="9">
    <source>
        <dbReference type="RuleBase" id="RU003357"/>
    </source>
</evidence>
<accession>A0A7W9AKZ4</accession>
<keyword evidence="12" id="KW-0675">Receptor</keyword>
<evidence type="ECO:0000256" key="8">
    <source>
        <dbReference type="PROSITE-ProRule" id="PRU01360"/>
    </source>
</evidence>
<dbReference type="GO" id="GO:0015344">
    <property type="term" value="F:siderophore uptake transmembrane transporter activity"/>
    <property type="evidence" value="ECO:0007669"/>
    <property type="project" value="TreeGrafter"/>
</dbReference>
<dbReference type="InterPro" id="IPR036942">
    <property type="entry name" value="Beta-barrel_TonB_sf"/>
</dbReference>
<evidence type="ECO:0000313" key="12">
    <source>
        <dbReference type="EMBL" id="MBB5687406.1"/>
    </source>
</evidence>
<dbReference type="Proteomes" id="UP000549617">
    <property type="component" value="Unassembled WGS sequence"/>
</dbReference>
<evidence type="ECO:0000256" key="1">
    <source>
        <dbReference type="ARBA" id="ARBA00004571"/>
    </source>
</evidence>
<dbReference type="CDD" id="cd01347">
    <property type="entry name" value="ligand_gated_channel"/>
    <property type="match status" value="1"/>
</dbReference>
<keyword evidence="6 8" id="KW-0472">Membrane</keyword>
<dbReference type="Gene3D" id="2.40.170.20">
    <property type="entry name" value="TonB-dependent receptor, beta-barrel domain"/>
    <property type="match status" value="1"/>
</dbReference>
<evidence type="ECO:0000256" key="5">
    <source>
        <dbReference type="ARBA" id="ARBA00023077"/>
    </source>
</evidence>
<evidence type="ECO:0000256" key="2">
    <source>
        <dbReference type="ARBA" id="ARBA00022448"/>
    </source>
</evidence>
<feature type="domain" description="TonB-dependent receptor plug" evidence="11">
    <location>
        <begin position="50"/>
        <end position="153"/>
    </location>
</feature>
<dbReference type="GO" id="GO:0009279">
    <property type="term" value="C:cell outer membrane"/>
    <property type="evidence" value="ECO:0007669"/>
    <property type="project" value="UniProtKB-SubCell"/>
</dbReference>
<dbReference type="PANTHER" id="PTHR30069:SF40">
    <property type="entry name" value="TONB-DEPENDENT RECEPTOR NMB0964-RELATED"/>
    <property type="match status" value="1"/>
</dbReference>
<dbReference type="InterPro" id="IPR012910">
    <property type="entry name" value="Plug_dom"/>
</dbReference>
<dbReference type="SUPFAM" id="SSF56935">
    <property type="entry name" value="Porins"/>
    <property type="match status" value="1"/>
</dbReference>
<keyword evidence="2 8" id="KW-0813">Transport</keyword>
<dbReference type="Pfam" id="PF07715">
    <property type="entry name" value="Plug"/>
    <property type="match status" value="1"/>
</dbReference>
<dbReference type="PANTHER" id="PTHR30069">
    <property type="entry name" value="TONB-DEPENDENT OUTER MEMBRANE RECEPTOR"/>
    <property type="match status" value="1"/>
</dbReference>
<comment type="subcellular location">
    <subcellularLocation>
        <location evidence="1 8">Cell outer membrane</location>
        <topology evidence="1 8">Multi-pass membrane protein</topology>
    </subcellularLocation>
</comment>
<dbReference type="InterPro" id="IPR039426">
    <property type="entry name" value="TonB-dep_rcpt-like"/>
</dbReference>
<evidence type="ECO:0000256" key="4">
    <source>
        <dbReference type="ARBA" id="ARBA00022692"/>
    </source>
</evidence>
<keyword evidence="5 9" id="KW-0798">TonB box</keyword>
<sequence length="690" mass="72987">MAILLAGASAPAVAQSDHAADAGTDKTVLPAHDDNPVEIVVTAMHRSREDLLGGTSVLSAGDLDAARRSNLGDTLASLPGVSATSFGPVASRPVLRGLQADRIRVLIDGIGSFDASGSSVDHAVAINPLTAERIEVLRGPTALLYGSSAIGGVVSVIDGRIPRSVPANGIRLKADADYGSAAEERRGAASADVALGGGFVIHADGSYTKTDDLRTGGYLLSKPLRAEAAASPIAEIQELADLKGKLPNTPSESHEVALGAAYIGDGGNIGFSVSRLDNRYGVPIRFSLDPDVEAEAPTLDVKQYRADLRAEITPASGFLDAIRFRAGYGDYRHFEIEDTGEIATTFLNKGMEGRLEFSQRQKGAWSGAFGAQYLTRDFKVIGEEAFLPPTSTEQGGLFTVQNFDFGHFRAEAGARYEHTNVIATASDALGTPDAERSFSTFTGSLGGLLEFAPNVKFGLNLTHTERAPTAEELFANGPHLATQAFEVGNPLFGKEKSNGAEVLLRGRGLEYSFEISAYYNDFTNFIYQSPTGDEEDGLPVYGFAAAGAKQYGFEAEANITLAHIGDAAIVADGLIDYVRVKIEGQGSAPFIPPLRVLGGLEYQSGGLVVRGEVEHATKQDKVAAFETTTPGFTLANARIEWKPMGKGGLLSLRLAANNIFDVEARRHASFLADYAPLAGRDIRVGASVRF</sequence>
<evidence type="ECO:0000256" key="6">
    <source>
        <dbReference type="ARBA" id="ARBA00023136"/>
    </source>
</evidence>
<evidence type="ECO:0000259" key="10">
    <source>
        <dbReference type="Pfam" id="PF00593"/>
    </source>
</evidence>
<keyword evidence="4 8" id="KW-0812">Transmembrane</keyword>
<dbReference type="RefSeq" id="WP_184020833.1">
    <property type="nucleotide sequence ID" value="NZ_JACIJC010000005.1"/>
</dbReference>
<organism evidence="12 13">
    <name type="scientific">Sphingobium boeckii</name>
    <dbReference type="NCBI Taxonomy" id="1082345"/>
    <lineage>
        <taxon>Bacteria</taxon>
        <taxon>Pseudomonadati</taxon>
        <taxon>Pseudomonadota</taxon>
        <taxon>Alphaproteobacteria</taxon>
        <taxon>Sphingomonadales</taxon>
        <taxon>Sphingomonadaceae</taxon>
        <taxon>Sphingobium</taxon>
    </lineage>
</organism>
<keyword evidence="13" id="KW-1185">Reference proteome</keyword>
<evidence type="ECO:0000313" key="13">
    <source>
        <dbReference type="Proteomes" id="UP000549617"/>
    </source>
</evidence>
<comment type="similarity">
    <text evidence="8 9">Belongs to the TonB-dependent receptor family.</text>
</comment>
<dbReference type="Pfam" id="PF00593">
    <property type="entry name" value="TonB_dep_Rec_b-barrel"/>
    <property type="match status" value="1"/>
</dbReference>
<evidence type="ECO:0000256" key="7">
    <source>
        <dbReference type="ARBA" id="ARBA00023237"/>
    </source>
</evidence>
<name>A0A7W9AKZ4_9SPHN</name>
<gene>
    <name evidence="12" type="ORF">FHS49_003434</name>
</gene>
<keyword evidence="3 8" id="KW-1134">Transmembrane beta strand</keyword>